<comment type="caution">
    <text evidence="2">The sequence shown here is derived from an EMBL/GenBank/DDBJ whole genome shotgun (WGS) entry which is preliminary data.</text>
</comment>
<organism evidence="2 3">
    <name type="scientific">Kaistia nematophila</name>
    <dbReference type="NCBI Taxonomy" id="2994654"/>
    <lineage>
        <taxon>Bacteria</taxon>
        <taxon>Pseudomonadati</taxon>
        <taxon>Pseudomonadota</taxon>
        <taxon>Alphaproteobacteria</taxon>
        <taxon>Hyphomicrobiales</taxon>
        <taxon>Kaistiaceae</taxon>
        <taxon>Kaistia</taxon>
    </lineage>
</organism>
<feature type="domain" description="ABC-type transport auxiliary lipoprotein component" evidence="1">
    <location>
        <begin position="38"/>
        <end position="196"/>
    </location>
</feature>
<reference evidence="2" key="1">
    <citation type="submission" date="2022-11" db="EMBL/GenBank/DDBJ databases">
        <title>Biodiversity and phylogenetic relationships of bacteria.</title>
        <authorList>
            <person name="Machado R.A.R."/>
            <person name="Bhat A."/>
            <person name="Loulou A."/>
            <person name="Kallel S."/>
        </authorList>
    </citation>
    <scope>NUCLEOTIDE SEQUENCE</scope>
    <source>
        <strain evidence="2">K-TC2</strain>
    </source>
</reference>
<dbReference type="SUPFAM" id="SSF159594">
    <property type="entry name" value="XCC0632-like"/>
    <property type="match status" value="1"/>
</dbReference>
<dbReference type="EMBL" id="JAPKNK010000002">
    <property type="protein sequence ID" value="MCX5568878.1"/>
    <property type="molecule type" value="Genomic_DNA"/>
</dbReference>
<keyword evidence="3" id="KW-1185">Reference proteome</keyword>
<gene>
    <name evidence="2" type="ORF">OSH07_06710</name>
</gene>
<dbReference type="AlphaFoldDB" id="A0A9X3IJX9"/>
<evidence type="ECO:0000259" key="1">
    <source>
        <dbReference type="Pfam" id="PF03886"/>
    </source>
</evidence>
<dbReference type="Proteomes" id="UP001144805">
    <property type="component" value="Unassembled WGS sequence"/>
</dbReference>
<dbReference type="RefSeq" id="WP_266337836.1">
    <property type="nucleotide sequence ID" value="NZ_JAPKNK010000002.1"/>
</dbReference>
<evidence type="ECO:0000313" key="2">
    <source>
        <dbReference type="EMBL" id="MCX5568878.1"/>
    </source>
</evidence>
<dbReference type="InterPro" id="IPR005586">
    <property type="entry name" value="ABC_trans_aux"/>
</dbReference>
<protein>
    <submittedName>
        <fullName evidence="2">ABC-type transport auxiliary lipoprotein family protein</fullName>
    </submittedName>
</protein>
<accession>A0A9X3IJX9</accession>
<sequence>MRSVGRSLPVGLVSAILAATLLSGCVSKLLTSPPPVTYDLAGVESAPSVKRRASAQVLVPEPFALQTLASQRIVVTRGSLVAYYPNAQYPDTLPRLVQSRVIQAFEKSKGVRAIGRPGEGLSIDYQLLTNIRTFAFNVTPTSRSAEIEIFAQIMNDRTGKVVEAKLFTASVPVAEDSAPAAVAGLNAGLDQILGEMVAWAVPRL</sequence>
<keyword evidence="2" id="KW-0449">Lipoprotein</keyword>
<dbReference type="Gene3D" id="3.40.50.10610">
    <property type="entry name" value="ABC-type transport auxiliary lipoprotein component"/>
    <property type="match status" value="1"/>
</dbReference>
<evidence type="ECO:0000313" key="3">
    <source>
        <dbReference type="Proteomes" id="UP001144805"/>
    </source>
</evidence>
<name>A0A9X3IJX9_9HYPH</name>
<dbReference type="Pfam" id="PF03886">
    <property type="entry name" value="ABC_trans_aux"/>
    <property type="match status" value="1"/>
</dbReference>
<proteinExistence type="predicted"/>
<dbReference type="PROSITE" id="PS51257">
    <property type="entry name" value="PROKAR_LIPOPROTEIN"/>
    <property type="match status" value="1"/>
</dbReference>